<dbReference type="SUPFAM" id="SSF50370">
    <property type="entry name" value="Ricin B-like lectins"/>
    <property type="match status" value="1"/>
</dbReference>
<dbReference type="OrthoDB" id="9982049at2759"/>
<dbReference type="GO" id="GO:0005112">
    <property type="term" value="F:Notch binding"/>
    <property type="evidence" value="ECO:0007669"/>
    <property type="project" value="TreeGrafter"/>
</dbReference>
<name>A0A6A4VWF3_AMPAM</name>
<keyword evidence="8 13" id="KW-0333">Golgi apparatus</keyword>
<proteinExistence type="inferred from homology"/>
<dbReference type="InterPro" id="IPR045885">
    <property type="entry name" value="GalNAc-T"/>
</dbReference>
<evidence type="ECO:0000256" key="3">
    <source>
        <dbReference type="ARBA" id="ARBA00005680"/>
    </source>
</evidence>
<dbReference type="InterPro" id="IPR029044">
    <property type="entry name" value="Nucleotide-diphossugar_trans"/>
</dbReference>
<keyword evidence="7 13" id="KW-1133">Transmembrane helix</keyword>
<evidence type="ECO:0000256" key="5">
    <source>
        <dbReference type="ARBA" id="ARBA00022734"/>
    </source>
</evidence>
<comment type="caution">
    <text evidence="15">The sequence shown here is derived from an EMBL/GenBank/DDBJ whole genome shotgun (WGS) entry which is preliminary data.</text>
</comment>
<dbReference type="InterPro" id="IPR001173">
    <property type="entry name" value="Glyco_trans_2-like"/>
</dbReference>
<dbReference type="InterPro" id="IPR000772">
    <property type="entry name" value="Ricin_B_lectin"/>
</dbReference>
<evidence type="ECO:0000259" key="14">
    <source>
        <dbReference type="SMART" id="SM00458"/>
    </source>
</evidence>
<dbReference type="Pfam" id="PF00535">
    <property type="entry name" value="Glycos_transf_2"/>
    <property type="match status" value="1"/>
</dbReference>
<dbReference type="PROSITE" id="PS50231">
    <property type="entry name" value="RICIN_B_LECTIN"/>
    <property type="match status" value="1"/>
</dbReference>
<dbReference type="InterPro" id="IPR035992">
    <property type="entry name" value="Ricin_B-like_lectins"/>
</dbReference>
<keyword evidence="13" id="KW-0328">Glycosyltransferase</keyword>
<comment type="subcellular location">
    <subcellularLocation>
        <location evidence="2 13">Golgi apparatus membrane</location>
        <topology evidence="2 13">Single-pass type II membrane protein</topology>
    </subcellularLocation>
</comment>
<keyword evidence="9 13" id="KW-0472">Membrane</keyword>
<dbReference type="PANTHER" id="PTHR11675">
    <property type="entry name" value="N-ACETYLGALACTOSAMINYLTRANSFERASE"/>
    <property type="match status" value="1"/>
</dbReference>
<keyword evidence="16" id="KW-1185">Reference proteome</keyword>
<evidence type="ECO:0000256" key="9">
    <source>
        <dbReference type="ARBA" id="ARBA00023136"/>
    </source>
</evidence>
<sequence>MTVHLLSISGHRPPLFPPHPIPFPTMQFPRLRLVPHLRWLLLGICLSSVTWLVALLLYLRLDGSLKSLLTSHHPSKAPGGLCGPYGTGPSVPAQLPDLARMALVETEQEKSRRAEGYKRHAFNTLVSDRLSLRRLVPDTRNSLCSNRTYPPVSSLPDVSVIICFFDEAESTLLRSLWSVLDRSQPELLREVLLVDDASTSDVSTAVEKHVEKFCLSKVRIIRSEKRLGLMRARIHGAAQATGKVLVFLDSHIEVNTDWLRPLLAPIAADRHTVTVPVIDIISADTFAYSSSPLVRGGFNWGMHFQWVTLPKGRPTEGDGAVSPIDTPTMAGGLFAMDRSYFHELGEYDPGMDIWGGENLELSFRVWMCGGRLQIVPCSRIGHVFRKRRPYDTPTGHRSSLENSLRVVHVWLDEYKEYFFETRKDARRMSYGDVSERRALRERLACKPFKWYVENVYPELELPKLKDPDGVIIPSGAGRREMKPWYNRQREYVGAYRLKLKGSIWCAEAAKGHKARASKLRLARCSQDDDQVFHETSRQELVLNRLYCLDAGGKAPVIQKCHEMGNEQQWDFDSKKTTVLYNVAAGMCLGASDRREMAPLVMEMCKESEHVQWEMVDAS</sequence>
<dbReference type="Proteomes" id="UP000440578">
    <property type="component" value="Unassembled WGS sequence"/>
</dbReference>
<accession>A0A6A4VWF3</accession>
<evidence type="ECO:0000256" key="6">
    <source>
        <dbReference type="ARBA" id="ARBA00022968"/>
    </source>
</evidence>
<dbReference type="EMBL" id="VIIS01001636">
    <property type="protein sequence ID" value="KAF0295152.1"/>
    <property type="molecule type" value="Genomic_DNA"/>
</dbReference>
<organism evidence="15 16">
    <name type="scientific">Amphibalanus amphitrite</name>
    <name type="common">Striped barnacle</name>
    <name type="synonym">Balanus amphitrite</name>
    <dbReference type="NCBI Taxonomy" id="1232801"/>
    <lineage>
        <taxon>Eukaryota</taxon>
        <taxon>Metazoa</taxon>
        <taxon>Ecdysozoa</taxon>
        <taxon>Arthropoda</taxon>
        <taxon>Crustacea</taxon>
        <taxon>Multicrustacea</taxon>
        <taxon>Cirripedia</taxon>
        <taxon>Thoracica</taxon>
        <taxon>Thoracicalcarea</taxon>
        <taxon>Balanomorpha</taxon>
        <taxon>Balanoidea</taxon>
        <taxon>Balanidae</taxon>
        <taxon>Amphibalaninae</taxon>
        <taxon>Amphibalanus</taxon>
    </lineage>
</organism>
<evidence type="ECO:0000256" key="13">
    <source>
        <dbReference type="RuleBase" id="RU361242"/>
    </source>
</evidence>
<evidence type="ECO:0000256" key="1">
    <source>
        <dbReference type="ARBA" id="ARBA00001936"/>
    </source>
</evidence>
<dbReference type="GO" id="GO:0004653">
    <property type="term" value="F:polypeptide N-acetylgalactosaminyltransferase activity"/>
    <property type="evidence" value="ECO:0007669"/>
    <property type="project" value="TreeGrafter"/>
</dbReference>
<evidence type="ECO:0000256" key="11">
    <source>
        <dbReference type="ARBA" id="ARBA00023180"/>
    </source>
</evidence>
<keyword evidence="4 13" id="KW-0812">Transmembrane</keyword>
<dbReference type="GO" id="GO:0000139">
    <property type="term" value="C:Golgi membrane"/>
    <property type="evidence" value="ECO:0007669"/>
    <property type="project" value="UniProtKB-SubCell"/>
</dbReference>
<evidence type="ECO:0000313" key="16">
    <source>
        <dbReference type="Proteomes" id="UP000440578"/>
    </source>
</evidence>
<comment type="cofactor">
    <cofactor evidence="1 13">
        <name>Mn(2+)</name>
        <dbReference type="ChEBI" id="CHEBI:29035"/>
    </cofactor>
</comment>
<comment type="pathway">
    <text evidence="13">Protein modification; protein glycosylation.</text>
</comment>
<evidence type="ECO:0000256" key="12">
    <source>
        <dbReference type="ARBA" id="ARBA00023211"/>
    </source>
</evidence>
<evidence type="ECO:0000256" key="10">
    <source>
        <dbReference type="ARBA" id="ARBA00023157"/>
    </source>
</evidence>
<reference evidence="15 16" key="1">
    <citation type="submission" date="2019-07" db="EMBL/GenBank/DDBJ databases">
        <title>Draft genome assembly of a fouling barnacle, Amphibalanus amphitrite (Darwin, 1854): The first reference genome for Thecostraca.</title>
        <authorList>
            <person name="Kim W."/>
        </authorList>
    </citation>
    <scope>NUCLEOTIDE SEQUENCE [LARGE SCALE GENOMIC DNA]</scope>
    <source>
        <strain evidence="15">SNU_AA5</strain>
        <tissue evidence="15">Soma without cirri and trophi</tissue>
    </source>
</reference>
<dbReference type="Gene3D" id="3.90.550.10">
    <property type="entry name" value="Spore Coat Polysaccharide Biosynthesis Protein SpsA, Chain A"/>
    <property type="match status" value="1"/>
</dbReference>
<keyword evidence="10 13" id="KW-1015">Disulfide bond</keyword>
<dbReference type="EC" id="2.4.1.-" evidence="13"/>
<dbReference type="SMART" id="SM00458">
    <property type="entry name" value="RICIN"/>
    <property type="match status" value="1"/>
</dbReference>
<keyword evidence="5 13" id="KW-0430">Lectin</keyword>
<dbReference type="GO" id="GO:0008593">
    <property type="term" value="P:regulation of Notch signaling pathway"/>
    <property type="evidence" value="ECO:0007669"/>
    <property type="project" value="TreeGrafter"/>
</dbReference>
<evidence type="ECO:0000256" key="8">
    <source>
        <dbReference type="ARBA" id="ARBA00023034"/>
    </source>
</evidence>
<dbReference type="CDD" id="cd02510">
    <property type="entry name" value="pp-GalNAc-T"/>
    <property type="match status" value="1"/>
</dbReference>
<protein>
    <recommendedName>
        <fullName evidence="13">Polypeptide N-acetylgalactosaminyltransferase</fullName>
        <ecNumber evidence="13">2.4.1.-</ecNumber>
    </recommendedName>
    <alternativeName>
        <fullName evidence="13">Protein-UDP acetylgalactosaminyltransferase</fullName>
    </alternativeName>
</protein>
<evidence type="ECO:0000256" key="4">
    <source>
        <dbReference type="ARBA" id="ARBA00022692"/>
    </source>
</evidence>
<evidence type="ECO:0000313" key="15">
    <source>
        <dbReference type="EMBL" id="KAF0295152.1"/>
    </source>
</evidence>
<keyword evidence="11" id="KW-0325">Glycoprotein</keyword>
<keyword evidence="12 13" id="KW-0464">Manganese</keyword>
<dbReference type="UniPathway" id="UPA00378"/>
<feature type="domain" description="Ricin B lectin" evidence="14">
    <location>
        <begin position="492"/>
        <end position="615"/>
    </location>
</feature>
<dbReference type="GO" id="GO:0006493">
    <property type="term" value="P:protein O-linked glycosylation"/>
    <property type="evidence" value="ECO:0007669"/>
    <property type="project" value="UniProtKB-ARBA"/>
</dbReference>
<dbReference type="PANTHER" id="PTHR11675:SF63">
    <property type="entry name" value="POLYPEPTIDE N-ACETYLGALACTOSAMINYLTRANSFERASE"/>
    <property type="match status" value="1"/>
</dbReference>
<evidence type="ECO:0000256" key="7">
    <source>
        <dbReference type="ARBA" id="ARBA00022989"/>
    </source>
</evidence>
<dbReference type="Pfam" id="PF00652">
    <property type="entry name" value="Ricin_B_lectin"/>
    <property type="match status" value="1"/>
</dbReference>
<feature type="transmembrane region" description="Helical" evidence="13">
    <location>
        <begin position="39"/>
        <end position="59"/>
    </location>
</feature>
<dbReference type="AlphaFoldDB" id="A0A6A4VWF3"/>
<gene>
    <name evidence="15" type="primary">Pgant35A</name>
    <name evidence="15" type="ORF">FJT64_007285</name>
</gene>
<dbReference type="FunFam" id="3.90.550.10:FF:000053">
    <property type="entry name" value="Polypeptide N-acetylgalactosaminyltransferase"/>
    <property type="match status" value="1"/>
</dbReference>
<dbReference type="GO" id="GO:0030246">
    <property type="term" value="F:carbohydrate binding"/>
    <property type="evidence" value="ECO:0007669"/>
    <property type="project" value="UniProtKB-KW"/>
</dbReference>
<evidence type="ECO:0000256" key="2">
    <source>
        <dbReference type="ARBA" id="ARBA00004323"/>
    </source>
</evidence>
<keyword evidence="6" id="KW-0735">Signal-anchor</keyword>
<dbReference type="Gene3D" id="2.80.10.50">
    <property type="match status" value="1"/>
</dbReference>
<dbReference type="SUPFAM" id="SSF53448">
    <property type="entry name" value="Nucleotide-diphospho-sugar transferases"/>
    <property type="match status" value="1"/>
</dbReference>
<keyword evidence="13 15" id="KW-0808">Transferase</keyword>
<comment type="similarity">
    <text evidence="3 13">Belongs to the glycosyltransferase 2 family. GalNAc-T subfamily.</text>
</comment>